<evidence type="ECO:0000313" key="2">
    <source>
        <dbReference type="Proteomes" id="UP000503448"/>
    </source>
</evidence>
<proteinExistence type="predicted"/>
<accession>A0A346TQ41</accession>
<dbReference type="Pfam" id="PF05789">
    <property type="entry name" value="Baculo_VP1054"/>
    <property type="match status" value="1"/>
</dbReference>
<dbReference type="RefSeq" id="YP_010087107.1">
    <property type="nucleotide sequence ID" value="NC_055502.1"/>
</dbReference>
<name>A0A346TQ41_9ABAC</name>
<organism evidence="1 2">
    <name type="scientific">Spodoptera eridania nucleopolyhedrovirus</name>
    <dbReference type="NCBI Taxonomy" id="2315721"/>
    <lineage>
        <taxon>Viruses</taxon>
        <taxon>Viruses incertae sedis</taxon>
        <taxon>Naldaviricetes</taxon>
        <taxon>Lefavirales</taxon>
        <taxon>Baculoviridae</taxon>
        <taxon>Alphabaculovirus</taxon>
        <taxon>Alphabaculovirus speridaniae</taxon>
    </lineage>
</organism>
<dbReference type="KEGG" id="vg:65102354"/>
<dbReference type="Proteomes" id="UP000503448">
    <property type="component" value="Segment"/>
</dbReference>
<protein>
    <submittedName>
        <fullName evidence="1">VP1054</fullName>
    </submittedName>
</protein>
<dbReference type="GeneID" id="65102354"/>
<dbReference type="InterPro" id="IPR008416">
    <property type="entry name" value="Baculo_VP1054"/>
</dbReference>
<reference evidence="1 2" key="1">
    <citation type="submission" date="2018-05" db="EMBL/GenBank/DDBJ databases">
        <title>The complete genome sequence of an alphabaculovirus isolated from the southern armyworm, Spodoptera eridania.</title>
        <authorList>
            <person name="Harrison R.L."/>
            <person name="Rowley D.L."/>
        </authorList>
    </citation>
    <scope>NUCLEOTIDE SEQUENCE [LARGE SCALE GENOMIC DNA]</scope>
    <source>
        <strain evidence="1">251</strain>
    </source>
</reference>
<sequence length="340" mass="39821">MSSTTNLVRLNRCASEKLTPFRPIKITNTQCPIHLYRANCKVIKRYDAETDTHFDNHLTVLNGLYQNYDRQPFYMSLVNPVNDLETRGAYNNANEMILYVQLRRLDDDEKFLSIDAAGERNVATIRNVIKTVMDAFAVCADRYILMVDELQVDLVYSIFRSVILPQRMLAIYTEESVPVNDDVQIFSVPGTEAALESQLIYRTFIMYNTVLTMMLKQSNPFNDNGKNISVIFRTLGKCPNNKDRVKCCDLQYGANAPGHIMCPPREMIKKIFHYSKWARTPNNYRRYFELIVAQNVPNRRFDDDNDSNYRNDYRNNSSLIKMDWYNFIDDFRRYFGIVLE</sequence>
<dbReference type="EMBL" id="MH320559">
    <property type="protein sequence ID" value="AXU41701.1"/>
    <property type="molecule type" value="Genomic_DNA"/>
</dbReference>
<keyword evidence="2" id="KW-1185">Reference proteome</keyword>
<evidence type="ECO:0000313" key="1">
    <source>
        <dbReference type="EMBL" id="AXU41701.1"/>
    </source>
</evidence>